<dbReference type="InterPro" id="IPR036691">
    <property type="entry name" value="Endo/exonu/phosph_ase_sf"/>
</dbReference>
<protein>
    <recommendedName>
        <fullName evidence="3">Endonuclease/exonuclease/phosphatase domain-containing protein</fullName>
    </recommendedName>
</protein>
<dbReference type="EMBL" id="JAODUP010000725">
    <property type="protein sequence ID" value="KAK2144858.1"/>
    <property type="molecule type" value="Genomic_DNA"/>
</dbReference>
<dbReference type="PANTHER" id="PTHR46670">
    <property type="entry name" value="ENDO/EXONUCLEASE/PHOSPHATASE DOMAIN-CONTAINING PROTEIN"/>
    <property type="match status" value="1"/>
</dbReference>
<comment type="caution">
    <text evidence="1">The sequence shown here is derived from an EMBL/GenBank/DDBJ whole genome shotgun (WGS) entry which is preliminary data.</text>
</comment>
<evidence type="ECO:0000313" key="1">
    <source>
        <dbReference type="EMBL" id="KAK2144858.1"/>
    </source>
</evidence>
<evidence type="ECO:0000313" key="2">
    <source>
        <dbReference type="Proteomes" id="UP001208570"/>
    </source>
</evidence>
<sequence length="164" mass="18780">MTETWFRSGNHDQKAKGDITPLGYKLRLLYDPPKAPKGTDFFIDFANIIDQYSLMSGQLLIAGDYNNNRYCNEIAITKRFIDLLDSTNLVQHVSEPTHRDGHIIDLAVTRQDDNIVHMTSVQPMISDNMVIHIHLNMSKPPRPTRTISFRKIRAIDQNCLADDI</sequence>
<dbReference type="Gene3D" id="3.60.10.10">
    <property type="entry name" value="Endonuclease/exonuclease/phosphatase"/>
    <property type="match status" value="1"/>
</dbReference>
<gene>
    <name evidence="1" type="ORF">LSH36_725g01088</name>
</gene>
<organism evidence="1 2">
    <name type="scientific">Paralvinella palmiformis</name>
    <dbReference type="NCBI Taxonomy" id="53620"/>
    <lineage>
        <taxon>Eukaryota</taxon>
        <taxon>Metazoa</taxon>
        <taxon>Spiralia</taxon>
        <taxon>Lophotrochozoa</taxon>
        <taxon>Annelida</taxon>
        <taxon>Polychaeta</taxon>
        <taxon>Sedentaria</taxon>
        <taxon>Canalipalpata</taxon>
        <taxon>Terebellida</taxon>
        <taxon>Terebelliformia</taxon>
        <taxon>Alvinellidae</taxon>
        <taxon>Paralvinella</taxon>
    </lineage>
</organism>
<evidence type="ECO:0008006" key="3">
    <source>
        <dbReference type="Google" id="ProtNLM"/>
    </source>
</evidence>
<keyword evidence="2" id="KW-1185">Reference proteome</keyword>
<dbReference type="Proteomes" id="UP001208570">
    <property type="component" value="Unassembled WGS sequence"/>
</dbReference>
<accession>A0AAD9J209</accession>
<dbReference type="AlphaFoldDB" id="A0AAD9J209"/>
<dbReference type="PANTHER" id="PTHR46670:SF3">
    <property type="entry name" value="ENDONUCLEASE_EXONUCLEASE_PHOSPHATASE DOMAIN-CONTAINING PROTEIN"/>
    <property type="match status" value="1"/>
</dbReference>
<reference evidence="1" key="1">
    <citation type="journal article" date="2023" name="Mol. Biol. Evol.">
        <title>Third-Generation Sequencing Reveals the Adaptive Role of the Epigenome in Three Deep-Sea Polychaetes.</title>
        <authorList>
            <person name="Perez M."/>
            <person name="Aroh O."/>
            <person name="Sun Y."/>
            <person name="Lan Y."/>
            <person name="Juniper S.K."/>
            <person name="Young C.R."/>
            <person name="Angers B."/>
            <person name="Qian P.Y."/>
        </authorList>
    </citation>
    <scope>NUCLEOTIDE SEQUENCE</scope>
    <source>
        <strain evidence="1">P08H-3</strain>
    </source>
</reference>
<name>A0AAD9J209_9ANNE</name>
<proteinExistence type="predicted"/>